<accession>A0A7S6R789</accession>
<organism evidence="1 2">
    <name type="scientific">Streptomyces phage Salutena</name>
    <dbReference type="NCBI Taxonomy" id="2767576"/>
    <lineage>
        <taxon>Viruses</taxon>
        <taxon>Duplodnaviria</taxon>
        <taxon>Heunggongvirae</taxon>
        <taxon>Uroviricota</taxon>
        <taxon>Caudoviricetes</taxon>
        <taxon>Arquatrovirinae</taxon>
        <taxon>Salutenavirus</taxon>
        <taxon>Salutenavirus salutena</taxon>
    </lineage>
</organism>
<evidence type="ECO:0000313" key="1">
    <source>
        <dbReference type="EMBL" id="QOV06179.1"/>
    </source>
</evidence>
<dbReference type="GO" id="GO:0006231">
    <property type="term" value="P:dTMP biosynthetic process"/>
    <property type="evidence" value="ECO:0007669"/>
    <property type="project" value="InterPro"/>
</dbReference>
<dbReference type="HAMAP" id="MF_01408">
    <property type="entry name" value="ThyX"/>
    <property type="match status" value="1"/>
</dbReference>
<dbReference type="NCBIfam" id="TIGR02170">
    <property type="entry name" value="thyX"/>
    <property type="match status" value="1"/>
</dbReference>
<sequence>MTEYIFRDDVTVELVKASATDSDVATAARVSTIGGSHERVVDLEKDQGLINYLMRDRHGSPFEHVTFTFYVEAPLFVAREQMRHRAGWSYNEESGRYKELQPVFYVPAPDRPLKQVGKPGAYEFEQGSAVQRLWTRETLKSAYVDAYEAYEAMLRNGVAREVARMALPVGVFTSYYATCNARSLMHYLGLRTKSTVAAFPSFPQREIEMVAEKMEDHLAELMPITYGAFNRNGRVAP</sequence>
<dbReference type="InterPro" id="IPR036098">
    <property type="entry name" value="Thymidylate_synthase_ThyX_sf"/>
</dbReference>
<dbReference type="Proteomes" id="UP000594184">
    <property type="component" value="Segment"/>
</dbReference>
<keyword evidence="2" id="KW-1185">Reference proteome</keyword>
<dbReference type="PROSITE" id="PS51331">
    <property type="entry name" value="THYX"/>
    <property type="match status" value="1"/>
</dbReference>
<dbReference type="SUPFAM" id="SSF69796">
    <property type="entry name" value="Thymidylate synthase-complementing protein Thy1"/>
    <property type="match status" value="1"/>
</dbReference>
<dbReference type="PANTHER" id="PTHR34934">
    <property type="entry name" value="FLAVIN-DEPENDENT THYMIDYLATE SYNTHASE"/>
    <property type="match status" value="1"/>
</dbReference>
<dbReference type="GO" id="GO:0070402">
    <property type="term" value="F:NADPH binding"/>
    <property type="evidence" value="ECO:0007669"/>
    <property type="project" value="TreeGrafter"/>
</dbReference>
<protein>
    <submittedName>
        <fullName evidence="1">Thymidylate synthase</fullName>
    </submittedName>
</protein>
<evidence type="ECO:0000313" key="2">
    <source>
        <dbReference type="Proteomes" id="UP000594184"/>
    </source>
</evidence>
<gene>
    <name evidence="1" type="ORF">CPT_Salutena_049</name>
</gene>
<proteinExistence type="inferred from homology"/>
<dbReference type="Gene3D" id="3.30.1360.170">
    <property type="match status" value="1"/>
</dbReference>
<dbReference type="CDD" id="cd20175">
    <property type="entry name" value="ThyX"/>
    <property type="match status" value="1"/>
</dbReference>
<dbReference type="GO" id="GO:0004799">
    <property type="term" value="F:thymidylate synthase activity"/>
    <property type="evidence" value="ECO:0007669"/>
    <property type="project" value="TreeGrafter"/>
</dbReference>
<dbReference type="EMBL" id="MT708548">
    <property type="protein sequence ID" value="QOV06179.1"/>
    <property type="molecule type" value="Genomic_DNA"/>
</dbReference>
<dbReference type="PANTHER" id="PTHR34934:SF1">
    <property type="entry name" value="FLAVIN-DEPENDENT THYMIDYLATE SYNTHASE"/>
    <property type="match status" value="1"/>
</dbReference>
<dbReference type="GO" id="GO:0050797">
    <property type="term" value="F:thymidylate synthase (FAD) activity"/>
    <property type="evidence" value="ECO:0007669"/>
    <property type="project" value="InterPro"/>
</dbReference>
<reference evidence="1 2" key="1">
    <citation type="submission" date="2020-07" db="EMBL/GenBank/DDBJ databases">
        <title>Complete genome sequence of Streptomyces phage Salutena.</title>
        <authorList>
            <person name="Kim J.H."/>
            <person name="Higbee T."/>
            <person name="Clark J.D."/>
            <person name="Le T."/>
            <person name="Burrowes B.H."/>
            <person name="Liu M."/>
        </authorList>
    </citation>
    <scope>NUCLEOTIDE SEQUENCE [LARGE SCALE GENOMIC DNA]</scope>
</reference>
<dbReference type="GO" id="GO:0050660">
    <property type="term" value="F:flavin adenine dinucleotide binding"/>
    <property type="evidence" value="ECO:0007669"/>
    <property type="project" value="InterPro"/>
</dbReference>
<dbReference type="InterPro" id="IPR003669">
    <property type="entry name" value="Thymidylate_synthase_ThyX"/>
</dbReference>
<name>A0A7S6R789_9CAUD</name>
<dbReference type="Pfam" id="PF02511">
    <property type="entry name" value="Thy1"/>
    <property type="match status" value="1"/>
</dbReference>